<dbReference type="Proteomes" id="UP000195087">
    <property type="component" value="Unassembled WGS sequence"/>
</dbReference>
<evidence type="ECO:0000313" key="5">
    <source>
        <dbReference type="EMBL" id="OTZ70466.1"/>
    </source>
</evidence>
<evidence type="ECO:0000313" key="6">
    <source>
        <dbReference type="Proteomes" id="UP000195087"/>
    </source>
</evidence>
<evidence type="ECO:0000259" key="4">
    <source>
        <dbReference type="Pfam" id="PF18573"/>
    </source>
</evidence>
<dbReference type="PANTHER" id="PTHR15427:SF33">
    <property type="entry name" value="COLLAGEN IV NC1 DOMAIN-CONTAINING PROTEIN"/>
    <property type="match status" value="1"/>
</dbReference>
<dbReference type="EMBL" id="NFEH01000113">
    <property type="protein sequence ID" value="OTZ70466.1"/>
    <property type="molecule type" value="Genomic_DNA"/>
</dbReference>
<keyword evidence="5" id="KW-0176">Collagen</keyword>
<evidence type="ECO:0000256" key="2">
    <source>
        <dbReference type="ARBA" id="ARBA00022525"/>
    </source>
</evidence>
<name>A0A9X6JMZ9_BACUK</name>
<evidence type="ECO:0000256" key="3">
    <source>
        <dbReference type="SAM" id="MobiDB-lite"/>
    </source>
</evidence>
<evidence type="ECO:0000256" key="1">
    <source>
        <dbReference type="ARBA" id="ARBA00004613"/>
    </source>
</evidence>
<reference evidence="5 6" key="1">
    <citation type="submission" date="2016-10" db="EMBL/GenBank/DDBJ databases">
        <title>Comparative genomics of Bacillus thuringiensis reveals a path to pathogens against multiple invertebrate hosts.</title>
        <authorList>
            <person name="Zheng J."/>
            <person name="Gao Q."/>
            <person name="Liu H."/>
            <person name="Peng D."/>
            <person name="Ruan L."/>
            <person name="Sun M."/>
        </authorList>
    </citation>
    <scope>NUCLEOTIDE SEQUENCE [LARGE SCALE GENOMIC DNA]</scope>
    <source>
        <strain evidence="5">BGSC 4W1</strain>
    </source>
</reference>
<gene>
    <name evidence="5" type="ORF">BK769_20080</name>
</gene>
<dbReference type="AlphaFoldDB" id="A0A9X6JMZ9"/>
<feature type="region of interest" description="Disordered" evidence="3">
    <location>
        <begin position="174"/>
        <end position="246"/>
    </location>
</feature>
<dbReference type="Gene3D" id="2.60.120.40">
    <property type="match status" value="1"/>
</dbReference>
<keyword evidence="2" id="KW-0964">Secreted</keyword>
<comment type="subcellular location">
    <subcellularLocation>
        <location evidence="1">Secreted</location>
    </subcellularLocation>
</comment>
<dbReference type="NCBIfam" id="NF033147">
    <property type="entry name" value="GXX_rpt_CTERM"/>
    <property type="match status" value="1"/>
</dbReference>
<dbReference type="Pfam" id="PF01391">
    <property type="entry name" value="Collagen"/>
    <property type="match status" value="1"/>
</dbReference>
<dbReference type="InterPro" id="IPR048009">
    <property type="entry name" value="NGRR_dom"/>
</dbReference>
<dbReference type="InterPro" id="IPR008983">
    <property type="entry name" value="Tumour_necrosis_fac-like_dom"/>
</dbReference>
<sequence length="381" mass="38977">MTNDSMKEKNEKMNNKNKGKVFYGNDCCEVRACSHINIPKSELTEFVRLLQALGQAIQAVFQNPSQNNIDNLIAALNNLQKFLNCLDLSPAQKQIGNSIIANLLTILRTTPFSCGALYVELQSLLNYLLYIAKLFKVDCCTIDKLVKLITEIQTILVQYGSGCLGGGATGATGATGPQGPAGATGATGPQGPQGAQGPAGVQGATGPQGPAGATGATGAQGPAGATGATGAQGPAGATGATGAQGPAGTPIPVTIAAIGNSNPQTISPGTNLQFNQVFELTNISFNDTSDTLTILETGVYDISFSASTTFPGSSPFGFGISFNGQPPTRNFSTNVIGSAVSFSTIVTLQAGTTISIQPTANTISIPNTGDTTATLSIFRIY</sequence>
<dbReference type="PANTHER" id="PTHR15427">
    <property type="entry name" value="EMILIN ELASTIN MICROFIBRIL INTERFACE-LOCATED PROTEIN ELASTIN MICROFIBRIL INTERFACER"/>
    <property type="match status" value="1"/>
</dbReference>
<organism evidence="5 6">
    <name type="scientific">Bacillus thuringiensis serovar kumamotoensis</name>
    <dbReference type="NCBI Taxonomy" id="132267"/>
    <lineage>
        <taxon>Bacteria</taxon>
        <taxon>Bacillati</taxon>
        <taxon>Bacillota</taxon>
        <taxon>Bacilli</taxon>
        <taxon>Bacillales</taxon>
        <taxon>Bacillaceae</taxon>
        <taxon>Bacillus</taxon>
        <taxon>Bacillus cereus group</taxon>
    </lineage>
</organism>
<accession>A0A9X6JMZ9</accession>
<dbReference type="InterPro" id="IPR041415">
    <property type="entry name" value="BclA_C"/>
</dbReference>
<dbReference type="NCBIfam" id="NF033172">
    <property type="entry name" value="N_to_GlyXaaXaa"/>
    <property type="match status" value="1"/>
</dbReference>
<proteinExistence type="predicted"/>
<protein>
    <submittedName>
        <fullName evidence="5">Collagen-like repeat preface domain-containing protein</fullName>
    </submittedName>
</protein>
<comment type="caution">
    <text evidence="5">The sequence shown here is derived from an EMBL/GenBank/DDBJ whole genome shotgun (WGS) entry which is preliminary data.</text>
</comment>
<dbReference type="InterPro" id="IPR050392">
    <property type="entry name" value="Collagen/C1q_domain"/>
</dbReference>
<feature type="domain" description="BclA C-terminal" evidence="4">
    <location>
        <begin position="268"/>
        <end position="380"/>
    </location>
</feature>
<dbReference type="InterPro" id="IPR008160">
    <property type="entry name" value="Collagen"/>
</dbReference>
<dbReference type="SUPFAM" id="SSF49842">
    <property type="entry name" value="TNF-like"/>
    <property type="match status" value="1"/>
</dbReference>
<dbReference type="Pfam" id="PF18573">
    <property type="entry name" value="BclA_C"/>
    <property type="match status" value="1"/>
</dbReference>